<dbReference type="AlphaFoldDB" id="A0A183HVB1"/>
<protein>
    <submittedName>
        <fullName evidence="3">C3H1-type domain-containing protein</fullName>
    </submittedName>
</protein>
<dbReference type="Proteomes" id="UP000267606">
    <property type="component" value="Unassembled WGS sequence"/>
</dbReference>
<accession>A0A183HVB1</accession>
<reference evidence="1 2" key="2">
    <citation type="submission" date="2018-11" db="EMBL/GenBank/DDBJ databases">
        <authorList>
            <consortium name="Pathogen Informatics"/>
        </authorList>
    </citation>
    <scope>NUCLEOTIDE SEQUENCE [LARGE SCALE GENOMIC DNA]</scope>
</reference>
<reference evidence="3" key="1">
    <citation type="submission" date="2016-06" db="UniProtKB">
        <authorList>
            <consortium name="WormBaseParasite"/>
        </authorList>
    </citation>
    <scope>IDENTIFICATION</scope>
</reference>
<evidence type="ECO:0000313" key="3">
    <source>
        <dbReference type="WBParaSite" id="OFLC_0001142301-mRNA-1"/>
    </source>
</evidence>
<evidence type="ECO:0000313" key="2">
    <source>
        <dbReference type="Proteomes" id="UP000267606"/>
    </source>
</evidence>
<organism evidence="3">
    <name type="scientific">Onchocerca flexuosa</name>
    <dbReference type="NCBI Taxonomy" id="387005"/>
    <lineage>
        <taxon>Eukaryota</taxon>
        <taxon>Metazoa</taxon>
        <taxon>Ecdysozoa</taxon>
        <taxon>Nematoda</taxon>
        <taxon>Chromadorea</taxon>
        <taxon>Rhabditida</taxon>
        <taxon>Spirurina</taxon>
        <taxon>Spiruromorpha</taxon>
        <taxon>Filarioidea</taxon>
        <taxon>Onchocercidae</taxon>
        <taxon>Onchocerca</taxon>
    </lineage>
</organism>
<keyword evidence="2" id="KW-1185">Reference proteome</keyword>
<name>A0A183HVB1_9BILA</name>
<dbReference type="WBParaSite" id="OFLC_0001142301-mRNA-1">
    <property type="protein sequence ID" value="OFLC_0001142301-mRNA-1"/>
    <property type="gene ID" value="OFLC_0001142301"/>
</dbReference>
<proteinExistence type="predicted"/>
<sequence>YDVSEYVNEYPSLPSAGSDNPLCYSAVVKECSNATPQRNTAHTSMSSVSTQMSQWDQMVIERGGKFNKPAPQCIHWNNPKHRLDFPCRFWHPREQCRLALFFN</sequence>
<dbReference type="EMBL" id="UZAJ01016479">
    <property type="protein sequence ID" value="VDO76330.1"/>
    <property type="molecule type" value="Genomic_DNA"/>
</dbReference>
<gene>
    <name evidence="1" type="ORF">OFLC_LOCUS11423</name>
</gene>
<evidence type="ECO:0000313" key="1">
    <source>
        <dbReference type="EMBL" id="VDO76330.1"/>
    </source>
</evidence>